<dbReference type="InterPro" id="IPR013328">
    <property type="entry name" value="6PGD_dom2"/>
</dbReference>
<name>A0A3E1NPK5_9BACT</name>
<keyword evidence="4" id="KW-1185">Reference proteome</keyword>
<proteinExistence type="predicted"/>
<dbReference type="Gene3D" id="1.10.1040.10">
    <property type="entry name" value="N-(1-d-carboxylethyl)-l-norvaline Dehydrogenase, domain 2"/>
    <property type="match status" value="1"/>
</dbReference>
<dbReference type="GO" id="GO:0016616">
    <property type="term" value="F:oxidoreductase activity, acting on the CH-OH group of donors, NAD or NADP as acceptor"/>
    <property type="evidence" value="ECO:0007669"/>
    <property type="project" value="InterPro"/>
</dbReference>
<comment type="caution">
    <text evidence="3">The sequence shown here is derived from an EMBL/GenBank/DDBJ whole genome shotgun (WGS) entry which is preliminary data.</text>
</comment>
<dbReference type="OrthoDB" id="2986269at2"/>
<dbReference type="Proteomes" id="UP000261284">
    <property type="component" value="Unassembled WGS sequence"/>
</dbReference>
<dbReference type="GO" id="GO:0006631">
    <property type="term" value="P:fatty acid metabolic process"/>
    <property type="evidence" value="ECO:0007669"/>
    <property type="project" value="InterPro"/>
</dbReference>
<gene>
    <name evidence="3" type="ORF">DXN05_02480</name>
</gene>
<evidence type="ECO:0000259" key="2">
    <source>
        <dbReference type="Pfam" id="PF00725"/>
    </source>
</evidence>
<sequence length="207" mass="22787">MKIAVRASPAQQQEWPGREKQTPGVYFTDSAEDFLQHEAQAYVDLLHNPNHPLSFPENACVVLNSVIETCDRLAFEHIRINAWPGFLGRSVAEIAVKSNSSAAQAAQLMQSLSWEYELVADIPGMITARTVAALVNEAYFALGEGISTEAGIDIAMKLGTNYPYGPFEWAQMIGLTEIYRLLQQLSITNTLYTPAPALQEAVMAVKL</sequence>
<dbReference type="RefSeq" id="WP_116845616.1">
    <property type="nucleotide sequence ID" value="NZ_QTJU01000001.1"/>
</dbReference>
<protein>
    <recommendedName>
        <fullName evidence="2">3-hydroxyacyl-CoA dehydrogenase C-terminal domain-containing protein</fullName>
    </recommendedName>
</protein>
<dbReference type="PANTHER" id="PTHR48075">
    <property type="entry name" value="3-HYDROXYACYL-COA DEHYDROGENASE FAMILY PROTEIN"/>
    <property type="match status" value="1"/>
</dbReference>
<feature type="domain" description="3-hydroxyacyl-CoA dehydrogenase C-terminal" evidence="2">
    <location>
        <begin position="124"/>
        <end position="204"/>
    </location>
</feature>
<dbReference type="Pfam" id="PF00725">
    <property type="entry name" value="3HCDH"/>
    <property type="match status" value="1"/>
</dbReference>
<feature type="region of interest" description="Disordered" evidence="1">
    <location>
        <begin position="1"/>
        <end position="22"/>
    </location>
</feature>
<dbReference type="SUPFAM" id="SSF48179">
    <property type="entry name" value="6-phosphogluconate dehydrogenase C-terminal domain-like"/>
    <property type="match status" value="1"/>
</dbReference>
<dbReference type="PANTHER" id="PTHR48075:SF5">
    <property type="entry name" value="3-HYDROXYBUTYRYL-COA DEHYDROGENASE"/>
    <property type="match status" value="1"/>
</dbReference>
<reference evidence="3 4" key="1">
    <citation type="submission" date="2018-08" db="EMBL/GenBank/DDBJ databases">
        <title>Chitinophagaceae sp. K23C18032701, a novel bacterium isolated from forest soil.</title>
        <authorList>
            <person name="Wang C."/>
        </authorList>
    </citation>
    <scope>NUCLEOTIDE SEQUENCE [LARGE SCALE GENOMIC DNA]</scope>
    <source>
        <strain evidence="3 4">K23C18032701</strain>
    </source>
</reference>
<evidence type="ECO:0000313" key="3">
    <source>
        <dbReference type="EMBL" id="RFM29861.1"/>
    </source>
</evidence>
<organism evidence="3 4">
    <name type="scientific">Deminuibacter soli</name>
    <dbReference type="NCBI Taxonomy" id="2291815"/>
    <lineage>
        <taxon>Bacteria</taxon>
        <taxon>Pseudomonadati</taxon>
        <taxon>Bacteroidota</taxon>
        <taxon>Chitinophagia</taxon>
        <taxon>Chitinophagales</taxon>
        <taxon>Chitinophagaceae</taxon>
        <taxon>Deminuibacter</taxon>
    </lineage>
</organism>
<evidence type="ECO:0000256" key="1">
    <source>
        <dbReference type="SAM" id="MobiDB-lite"/>
    </source>
</evidence>
<evidence type="ECO:0000313" key="4">
    <source>
        <dbReference type="Proteomes" id="UP000261284"/>
    </source>
</evidence>
<dbReference type="AlphaFoldDB" id="A0A3E1NPK5"/>
<dbReference type="EMBL" id="QTJU01000001">
    <property type="protein sequence ID" value="RFM29861.1"/>
    <property type="molecule type" value="Genomic_DNA"/>
</dbReference>
<dbReference type="InterPro" id="IPR006108">
    <property type="entry name" value="3HC_DH_C"/>
</dbReference>
<accession>A0A3E1NPK5</accession>
<dbReference type="InterPro" id="IPR008927">
    <property type="entry name" value="6-PGluconate_DH-like_C_sf"/>
</dbReference>